<dbReference type="Proteomes" id="UP000663854">
    <property type="component" value="Unassembled WGS sequence"/>
</dbReference>
<evidence type="ECO:0000313" key="3">
    <source>
        <dbReference type="EMBL" id="CAF0852452.1"/>
    </source>
</evidence>
<reference evidence="2" key="1">
    <citation type="submission" date="2021-02" db="EMBL/GenBank/DDBJ databases">
        <authorList>
            <person name="Nowell W R."/>
        </authorList>
    </citation>
    <scope>NUCLEOTIDE SEQUENCE</scope>
</reference>
<comment type="caution">
    <text evidence="2">The sequence shown here is derived from an EMBL/GenBank/DDBJ whole genome shotgun (WGS) entry which is preliminary data.</text>
</comment>
<evidence type="ECO:0000313" key="2">
    <source>
        <dbReference type="EMBL" id="CAF0841462.1"/>
    </source>
</evidence>
<evidence type="ECO:0000313" key="5">
    <source>
        <dbReference type="EMBL" id="CAF1040400.1"/>
    </source>
</evidence>
<evidence type="ECO:0000313" key="4">
    <source>
        <dbReference type="EMBL" id="CAF0976378.1"/>
    </source>
</evidence>
<dbReference type="Proteomes" id="UP000663870">
    <property type="component" value="Unassembled WGS sequence"/>
</dbReference>
<gene>
    <name evidence="5" type="ORF">JXQ802_LOCUS16119</name>
    <name evidence="4" type="ORF">PYM288_LOCUS13381</name>
    <name evidence="3" type="ORF">SEV965_LOCUS3180</name>
    <name evidence="2" type="ORF">ZHD862_LOCUS4400</name>
</gene>
<dbReference type="EMBL" id="CAJNOU010000080">
    <property type="protein sequence ID" value="CAF0852452.1"/>
    <property type="molecule type" value="Genomic_DNA"/>
</dbReference>
<name>A0A813VS48_9BILA</name>
<dbReference type="Proteomes" id="UP000663864">
    <property type="component" value="Unassembled WGS sequence"/>
</dbReference>
<organism evidence="2 6">
    <name type="scientific">Rotaria sordida</name>
    <dbReference type="NCBI Taxonomy" id="392033"/>
    <lineage>
        <taxon>Eukaryota</taxon>
        <taxon>Metazoa</taxon>
        <taxon>Spiralia</taxon>
        <taxon>Gnathifera</taxon>
        <taxon>Rotifera</taxon>
        <taxon>Eurotatoria</taxon>
        <taxon>Bdelloidea</taxon>
        <taxon>Philodinida</taxon>
        <taxon>Philodinidae</taxon>
        <taxon>Rotaria</taxon>
    </lineage>
</organism>
<dbReference type="EMBL" id="CAJNOT010000105">
    <property type="protein sequence ID" value="CAF0841462.1"/>
    <property type="molecule type" value="Genomic_DNA"/>
</dbReference>
<keyword evidence="1" id="KW-0732">Signal</keyword>
<keyword evidence="7" id="KW-1185">Reference proteome</keyword>
<evidence type="ECO:0000313" key="6">
    <source>
        <dbReference type="Proteomes" id="UP000663864"/>
    </source>
</evidence>
<feature type="signal peptide" evidence="1">
    <location>
        <begin position="1"/>
        <end position="25"/>
    </location>
</feature>
<dbReference type="AlphaFoldDB" id="A0A813VS48"/>
<proteinExistence type="predicted"/>
<sequence>MHSGCFLCVILPLSIAFFIVNCIYAQPEIPCDPSASGPCSEKAYCWCASLVTGEGICTIGIHCASALSCNATSPCQETNSTCVFDARCGVRGVCYPNIIFRTEFCPPIVRK</sequence>
<evidence type="ECO:0000313" key="7">
    <source>
        <dbReference type="Proteomes" id="UP000663870"/>
    </source>
</evidence>
<feature type="chain" id="PRO_5036223281" evidence="1">
    <location>
        <begin position="26"/>
        <end position="111"/>
    </location>
</feature>
<evidence type="ECO:0000256" key="1">
    <source>
        <dbReference type="SAM" id="SignalP"/>
    </source>
</evidence>
<dbReference type="EMBL" id="CAJNOL010000385">
    <property type="protein sequence ID" value="CAF1040400.1"/>
    <property type="molecule type" value="Genomic_DNA"/>
</dbReference>
<dbReference type="Proteomes" id="UP000663889">
    <property type="component" value="Unassembled WGS sequence"/>
</dbReference>
<protein>
    <submittedName>
        <fullName evidence="2">Uncharacterized protein</fullName>
    </submittedName>
</protein>
<dbReference type="EMBL" id="CAJNOH010000267">
    <property type="protein sequence ID" value="CAF0976378.1"/>
    <property type="molecule type" value="Genomic_DNA"/>
</dbReference>
<accession>A0A813VS48</accession>